<dbReference type="InterPro" id="IPR014606">
    <property type="entry name" value="Heptose_7-P_kinase"/>
</dbReference>
<dbReference type="GO" id="GO:0050201">
    <property type="term" value="F:fucokinase activity"/>
    <property type="evidence" value="ECO:0007669"/>
    <property type="project" value="TreeGrafter"/>
</dbReference>
<evidence type="ECO:0000313" key="8">
    <source>
        <dbReference type="EMBL" id="KPL81053.1"/>
    </source>
</evidence>
<evidence type="ECO:0000313" key="9">
    <source>
        <dbReference type="Proteomes" id="UP000050417"/>
    </source>
</evidence>
<dbReference type="GO" id="GO:0042352">
    <property type="term" value="P:GDP-L-fucose salvage"/>
    <property type="evidence" value="ECO:0007669"/>
    <property type="project" value="TreeGrafter"/>
</dbReference>
<accession>A0A0P6Y6J8</accession>
<dbReference type="InterPro" id="IPR036554">
    <property type="entry name" value="GHMP_kinase_C_sf"/>
</dbReference>
<comment type="similarity">
    <text evidence="5">Belongs to the GHMP kinase family.</text>
</comment>
<comment type="caution">
    <text evidence="8">The sequence shown here is derived from an EMBL/GenBank/DDBJ whole genome shotgun (WGS) entry which is preliminary data.</text>
</comment>
<dbReference type="PANTHER" id="PTHR32463:SF0">
    <property type="entry name" value="L-FUCOSE KINASE"/>
    <property type="match status" value="1"/>
</dbReference>
<evidence type="ECO:0000256" key="4">
    <source>
        <dbReference type="ARBA" id="ARBA00022840"/>
    </source>
</evidence>
<dbReference type="SUPFAM" id="SSF55060">
    <property type="entry name" value="GHMP Kinase, C-terminal domain"/>
    <property type="match status" value="1"/>
</dbReference>
<dbReference type="Pfam" id="PF08544">
    <property type="entry name" value="GHMP_kinases_C"/>
    <property type="match status" value="1"/>
</dbReference>
<keyword evidence="1" id="KW-0808">Transferase</keyword>
<dbReference type="AlphaFoldDB" id="A0A0P6Y6J8"/>
<dbReference type="Pfam" id="PF00288">
    <property type="entry name" value="GHMP_kinases_N"/>
    <property type="match status" value="1"/>
</dbReference>
<dbReference type="OrthoDB" id="9812992at2"/>
<gene>
    <name evidence="8" type="ORF">ADN00_00515</name>
</gene>
<keyword evidence="4" id="KW-0067">ATP-binding</keyword>
<dbReference type="PRINTS" id="PR00960">
    <property type="entry name" value="LMBPPROTEIN"/>
</dbReference>
<sequence length="329" mass="36511">MIIVQTPLRVSLFGGGTDFYSYFSQHGGCVLSAAIDKYIFVTIKQRFDKKIRVGYTKTEMVDTIEEVQHELIREALRKTGIKQGIEITTMGDIPSAGSGLGSSSTVTVGALQAMYTYLGEIVTADRLAQEACEIEIDILKKPIGIQDQYIVSYGGLRLIEFTKEGVITSRRLNLGEKGYRLLSNNLMLFFTGITRSASSILQEQNNKVTDNHAYLQQLKQFAYDAFNLIENGNVDSIGEMLHESWQIKKKLASNITNGPIEDYYEAARKAGAIGGKISGAGGGGFLLLYCPANKQENVRQVLSGLQELPFSIERDGTKVIFNYRRVDMR</sequence>
<name>A0A0P6Y6J8_9CHLR</name>
<evidence type="ECO:0000256" key="3">
    <source>
        <dbReference type="ARBA" id="ARBA00022777"/>
    </source>
</evidence>
<dbReference type="SUPFAM" id="SSF54211">
    <property type="entry name" value="Ribosomal protein S5 domain 2-like"/>
    <property type="match status" value="1"/>
</dbReference>
<dbReference type="InterPro" id="IPR001174">
    <property type="entry name" value="HddA/FKP"/>
</dbReference>
<reference evidence="8 9" key="1">
    <citation type="submission" date="2015-07" db="EMBL/GenBank/DDBJ databases">
        <title>Genome sequence of Ornatilinea apprima DSM 23815.</title>
        <authorList>
            <person name="Hemp J."/>
            <person name="Ward L.M."/>
            <person name="Pace L.A."/>
            <person name="Fischer W.W."/>
        </authorList>
    </citation>
    <scope>NUCLEOTIDE SEQUENCE [LARGE SCALE GENOMIC DNA]</scope>
    <source>
        <strain evidence="8 9">P3M-1</strain>
    </source>
</reference>
<feature type="domain" description="GHMP kinase N-terminal" evidence="6">
    <location>
        <begin position="73"/>
        <end position="155"/>
    </location>
</feature>
<dbReference type="EMBL" id="LGCL01000002">
    <property type="protein sequence ID" value="KPL81053.1"/>
    <property type="molecule type" value="Genomic_DNA"/>
</dbReference>
<evidence type="ECO:0000259" key="6">
    <source>
        <dbReference type="Pfam" id="PF00288"/>
    </source>
</evidence>
<dbReference type="InterPro" id="IPR020568">
    <property type="entry name" value="Ribosomal_Su5_D2-typ_SF"/>
</dbReference>
<feature type="domain" description="GHMP kinase C-terminal" evidence="7">
    <location>
        <begin position="228"/>
        <end position="302"/>
    </location>
</feature>
<dbReference type="PANTHER" id="PTHR32463">
    <property type="entry name" value="L-FUCOSE KINASE"/>
    <property type="match status" value="1"/>
</dbReference>
<evidence type="ECO:0000256" key="5">
    <source>
        <dbReference type="ARBA" id="ARBA00038121"/>
    </source>
</evidence>
<dbReference type="InterPro" id="IPR052203">
    <property type="entry name" value="GHMP_Kinase-Related"/>
</dbReference>
<dbReference type="STRING" id="1134406.ADN00_00515"/>
<keyword evidence="9" id="KW-1185">Reference proteome</keyword>
<dbReference type="GO" id="GO:0005524">
    <property type="term" value="F:ATP binding"/>
    <property type="evidence" value="ECO:0007669"/>
    <property type="project" value="UniProtKB-KW"/>
</dbReference>
<evidence type="ECO:0000256" key="2">
    <source>
        <dbReference type="ARBA" id="ARBA00022741"/>
    </source>
</evidence>
<dbReference type="PIRSF" id="PIRSF036406">
    <property type="entry name" value="Hept_kin"/>
    <property type="match status" value="1"/>
</dbReference>
<proteinExistence type="inferred from homology"/>
<dbReference type="Proteomes" id="UP000050417">
    <property type="component" value="Unassembled WGS sequence"/>
</dbReference>
<keyword evidence="2" id="KW-0547">Nucleotide-binding</keyword>
<organism evidence="8 9">
    <name type="scientific">Ornatilinea apprima</name>
    <dbReference type="NCBI Taxonomy" id="1134406"/>
    <lineage>
        <taxon>Bacteria</taxon>
        <taxon>Bacillati</taxon>
        <taxon>Chloroflexota</taxon>
        <taxon>Anaerolineae</taxon>
        <taxon>Anaerolineales</taxon>
        <taxon>Anaerolineaceae</taxon>
        <taxon>Ornatilinea</taxon>
    </lineage>
</organism>
<dbReference type="PATRIC" id="fig|1134406.4.peg.3497"/>
<protein>
    <submittedName>
        <fullName evidence="8">GHMP kinase</fullName>
    </submittedName>
</protein>
<dbReference type="InterPro" id="IPR006204">
    <property type="entry name" value="GHMP_kinase_N_dom"/>
</dbReference>
<keyword evidence="3 8" id="KW-0418">Kinase</keyword>
<dbReference type="InterPro" id="IPR013750">
    <property type="entry name" value="GHMP_kinase_C_dom"/>
</dbReference>
<evidence type="ECO:0000256" key="1">
    <source>
        <dbReference type="ARBA" id="ARBA00022679"/>
    </source>
</evidence>
<dbReference type="RefSeq" id="WP_075060998.1">
    <property type="nucleotide sequence ID" value="NZ_LGCL01000002.1"/>
</dbReference>
<evidence type="ECO:0000259" key="7">
    <source>
        <dbReference type="Pfam" id="PF08544"/>
    </source>
</evidence>
<dbReference type="Gene3D" id="3.30.230.120">
    <property type="match status" value="1"/>
</dbReference>